<proteinExistence type="predicted"/>
<dbReference type="AlphaFoldDB" id="A0AAV7ULN7"/>
<organism evidence="1 2">
    <name type="scientific">Pleurodeles waltl</name>
    <name type="common">Iberian ribbed newt</name>
    <dbReference type="NCBI Taxonomy" id="8319"/>
    <lineage>
        <taxon>Eukaryota</taxon>
        <taxon>Metazoa</taxon>
        <taxon>Chordata</taxon>
        <taxon>Craniata</taxon>
        <taxon>Vertebrata</taxon>
        <taxon>Euteleostomi</taxon>
        <taxon>Amphibia</taxon>
        <taxon>Batrachia</taxon>
        <taxon>Caudata</taxon>
        <taxon>Salamandroidea</taxon>
        <taxon>Salamandridae</taxon>
        <taxon>Pleurodelinae</taxon>
        <taxon>Pleurodeles</taxon>
    </lineage>
</organism>
<protein>
    <submittedName>
        <fullName evidence="1">Uncharacterized protein</fullName>
    </submittedName>
</protein>
<evidence type="ECO:0000313" key="2">
    <source>
        <dbReference type="Proteomes" id="UP001066276"/>
    </source>
</evidence>
<gene>
    <name evidence="1" type="ORF">NDU88_005975</name>
</gene>
<reference evidence="1" key="1">
    <citation type="journal article" date="2022" name="bioRxiv">
        <title>Sequencing and chromosome-scale assembly of the giantPleurodeles waltlgenome.</title>
        <authorList>
            <person name="Brown T."/>
            <person name="Elewa A."/>
            <person name="Iarovenko S."/>
            <person name="Subramanian E."/>
            <person name="Araus A.J."/>
            <person name="Petzold A."/>
            <person name="Susuki M."/>
            <person name="Suzuki K.-i.T."/>
            <person name="Hayashi T."/>
            <person name="Toyoda A."/>
            <person name="Oliveira C."/>
            <person name="Osipova E."/>
            <person name="Leigh N.D."/>
            <person name="Simon A."/>
            <person name="Yun M.H."/>
        </authorList>
    </citation>
    <scope>NUCLEOTIDE SEQUENCE</scope>
    <source>
        <strain evidence="1">20211129_DDA</strain>
        <tissue evidence="1">Liver</tissue>
    </source>
</reference>
<dbReference type="EMBL" id="JANPWB010000005">
    <property type="protein sequence ID" value="KAJ1189225.1"/>
    <property type="molecule type" value="Genomic_DNA"/>
</dbReference>
<name>A0AAV7ULN7_PLEWA</name>
<sequence>MLPLGADAREEQLLCQSESPFCSSLVCERSDRTAHCWLSSSSPVHPGVQALGPWTATNNGAFKFASQHQGHPK</sequence>
<keyword evidence="2" id="KW-1185">Reference proteome</keyword>
<dbReference type="Proteomes" id="UP001066276">
    <property type="component" value="Chromosome 3_1"/>
</dbReference>
<comment type="caution">
    <text evidence="1">The sequence shown here is derived from an EMBL/GenBank/DDBJ whole genome shotgun (WGS) entry which is preliminary data.</text>
</comment>
<evidence type="ECO:0000313" key="1">
    <source>
        <dbReference type="EMBL" id="KAJ1189225.1"/>
    </source>
</evidence>
<accession>A0AAV7ULN7</accession>